<dbReference type="PANTHER" id="PTHR47861:SF3">
    <property type="entry name" value="FKBP-TYPE PEPTIDYL-PROLYL CIS-TRANS ISOMERASE SLYD"/>
    <property type="match status" value="1"/>
</dbReference>
<proteinExistence type="inferred from homology"/>
<organism evidence="12 13">
    <name type="scientific">Devosia lucknowensis</name>
    <dbReference type="NCBI Taxonomy" id="1096929"/>
    <lineage>
        <taxon>Bacteria</taxon>
        <taxon>Pseudomonadati</taxon>
        <taxon>Pseudomonadota</taxon>
        <taxon>Alphaproteobacteria</taxon>
        <taxon>Hyphomicrobiales</taxon>
        <taxon>Devosiaceae</taxon>
        <taxon>Devosia</taxon>
    </lineage>
</organism>
<evidence type="ECO:0000256" key="1">
    <source>
        <dbReference type="ARBA" id="ARBA00000971"/>
    </source>
</evidence>
<comment type="catalytic activity">
    <reaction evidence="1 9 10">
        <text>[protein]-peptidylproline (omega=180) = [protein]-peptidylproline (omega=0)</text>
        <dbReference type="Rhea" id="RHEA:16237"/>
        <dbReference type="Rhea" id="RHEA-COMP:10747"/>
        <dbReference type="Rhea" id="RHEA-COMP:10748"/>
        <dbReference type="ChEBI" id="CHEBI:83833"/>
        <dbReference type="ChEBI" id="CHEBI:83834"/>
        <dbReference type="EC" id="5.2.1.8"/>
    </reaction>
</comment>
<dbReference type="GO" id="GO:0005737">
    <property type="term" value="C:cytoplasm"/>
    <property type="evidence" value="ECO:0007669"/>
    <property type="project" value="UniProtKB-SubCell"/>
</dbReference>
<dbReference type="PANTHER" id="PTHR47861">
    <property type="entry name" value="FKBP-TYPE PEPTIDYL-PROLYL CIS-TRANS ISOMERASE SLYD"/>
    <property type="match status" value="1"/>
</dbReference>
<evidence type="ECO:0000256" key="2">
    <source>
        <dbReference type="ARBA" id="ARBA00004496"/>
    </source>
</evidence>
<evidence type="ECO:0000259" key="11">
    <source>
        <dbReference type="PROSITE" id="PS50059"/>
    </source>
</evidence>
<dbReference type="Pfam" id="PF00254">
    <property type="entry name" value="FKBP_C"/>
    <property type="match status" value="1"/>
</dbReference>
<evidence type="ECO:0000256" key="5">
    <source>
        <dbReference type="ARBA" id="ARBA00023110"/>
    </source>
</evidence>
<reference evidence="13" key="1">
    <citation type="submission" date="2017-04" db="EMBL/GenBank/DDBJ databases">
        <authorList>
            <person name="Varghese N."/>
            <person name="Submissions S."/>
        </authorList>
    </citation>
    <scope>NUCLEOTIDE SEQUENCE [LARGE SCALE GENOMIC DNA]</scope>
</reference>
<dbReference type="SUPFAM" id="SSF54534">
    <property type="entry name" value="FKBP-like"/>
    <property type="match status" value="1"/>
</dbReference>
<dbReference type="GO" id="GO:0042026">
    <property type="term" value="P:protein refolding"/>
    <property type="evidence" value="ECO:0007669"/>
    <property type="project" value="UniProtKB-ARBA"/>
</dbReference>
<comment type="function">
    <text evidence="8">Also involved in hydrogenase metallocenter assembly, probably by participating in the nickel insertion step. This function in hydrogenase biosynthesis requires chaperone activity and the presence of the metal-binding domain, but not PPIase activity.</text>
</comment>
<keyword evidence="4" id="KW-0963">Cytoplasm</keyword>
<dbReference type="Gene3D" id="3.10.50.40">
    <property type="match status" value="1"/>
</dbReference>
<evidence type="ECO:0000256" key="7">
    <source>
        <dbReference type="ARBA" id="ARBA00023235"/>
    </source>
</evidence>
<evidence type="ECO:0000256" key="3">
    <source>
        <dbReference type="ARBA" id="ARBA00006577"/>
    </source>
</evidence>
<keyword evidence="6" id="KW-0143">Chaperone</keyword>
<evidence type="ECO:0000313" key="13">
    <source>
        <dbReference type="Proteomes" id="UP000194474"/>
    </source>
</evidence>
<evidence type="ECO:0000256" key="8">
    <source>
        <dbReference type="ARBA" id="ARBA00037071"/>
    </source>
</evidence>
<accession>A0A1Y6GA17</accession>
<name>A0A1Y6GA17_9HYPH</name>
<dbReference type="EMBL" id="FXWK01000002">
    <property type="protein sequence ID" value="SMQ85558.1"/>
    <property type="molecule type" value="Genomic_DNA"/>
</dbReference>
<dbReference type="PROSITE" id="PS50059">
    <property type="entry name" value="FKBP_PPIASE"/>
    <property type="match status" value="1"/>
</dbReference>
<evidence type="ECO:0000256" key="10">
    <source>
        <dbReference type="RuleBase" id="RU003915"/>
    </source>
</evidence>
<evidence type="ECO:0000313" key="12">
    <source>
        <dbReference type="EMBL" id="SMQ85558.1"/>
    </source>
</evidence>
<comment type="similarity">
    <text evidence="3 10">Belongs to the FKBP-type PPIase family.</text>
</comment>
<dbReference type="AlphaFoldDB" id="A0A1Y6GA17"/>
<dbReference type="Proteomes" id="UP000194474">
    <property type="component" value="Unassembled WGS sequence"/>
</dbReference>
<evidence type="ECO:0000256" key="4">
    <source>
        <dbReference type="ARBA" id="ARBA00022490"/>
    </source>
</evidence>
<keyword evidence="13" id="KW-1185">Reference proteome</keyword>
<dbReference type="OrthoDB" id="9808891at2"/>
<dbReference type="InterPro" id="IPR001179">
    <property type="entry name" value="PPIase_FKBP_dom"/>
</dbReference>
<comment type="subcellular location">
    <subcellularLocation>
        <location evidence="2">Cytoplasm</location>
    </subcellularLocation>
</comment>
<sequence>MTTAATGDIVRIHYSGRLVDGTQFDSSEGRAPLEFTLGQGQVIRGLEQHVAGMEAGAKSTVTIPVDDAYGPRRDEAIQQLDRAKVPAGIDLKVGSQLQARTADGGMLPITVVGLDEQSITVDANHPLAGQDLVFDVEVVEVVKAA</sequence>
<protein>
    <recommendedName>
        <fullName evidence="10">Peptidyl-prolyl cis-trans isomerase</fullName>
        <ecNumber evidence="10">5.2.1.8</ecNumber>
    </recommendedName>
</protein>
<gene>
    <name evidence="12" type="ORF">SAMN06295905_2845</name>
</gene>
<feature type="domain" description="PPIase FKBP-type" evidence="11">
    <location>
        <begin position="7"/>
        <end position="101"/>
    </location>
</feature>
<dbReference type="InterPro" id="IPR046357">
    <property type="entry name" value="PPIase_dom_sf"/>
</dbReference>
<dbReference type="RefSeq" id="WP_086471215.1">
    <property type="nucleotide sequence ID" value="NZ_FXWK01000002.1"/>
</dbReference>
<evidence type="ECO:0000256" key="9">
    <source>
        <dbReference type="PROSITE-ProRule" id="PRU00277"/>
    </source>
</evidence>
<evidence type="ECO:0000256" key="6">
    <source>
        <dbReference type="ARBA" id="ARBA00023186"/>
    </source>
</evidence>
<keyword evidence="5 9" id="KW-0697">Rotamase</keyword>
<dbReference type="GO" id="GO:0003755">
    <property type="term" value="F:peptidyl-prolyl cis-trans isomerase activity"/>
    <property type="evidence" value="ECO:0007669"/>
    <property type="project" value="UniProtKB-UniRule"/>
</dbReference>
<dbReference type="EC" id="5.2.1.8" evidence="10"/>
<keyword evidence="7 9" id="KW-0413">Isomerase</keyword>